<keyword evidence="10" id="KW-0547">Nucleotide-binding</keyword>
<dbReference type="SFLD" id="SFLDF00027">
    <property type="entry name" value="p-type_atpase"/>
    <property type="match status" value="1"/>
</dbReference>
<dbReference type="PRINTS" id="PR00942">
    <property type="entry name" value="CUATPASEI"/>
</dbReference>
<feature type="compositionally biased region" description="Basic and acidic residues" evidence="19">
    <location>
        <begin position="75"/>
        <end position="85"/>
    </location>
</feature>
<dbReference type="NCBIfam" id="TIGR01525">
    <property type="entry name" value="ATPase-IB_hvy"/>
    <property type="match status" value="1"/>
</dbReference>
<organism evidence="22 23">
    <name type="scientific">Methanosarcina acetivorans</name>
    <dbReference type="NCBI Taxonomy" id="2214"/>
    <lineage>
        <taxon>Archaea</taxon>
        <taxon>Methanobacteriati</taxon>
        <taxon>Methanobacteriota</taxon>
        <taxon>Stenosarchaea group</taxon>
        <taxon>Methanomicrobia</taxon>
        <taxon>Methanosarcinales</taxon>
        <taxon>Methanosarcinaceae</taxon>
        <taxon>Methanosarcina</taxon>
    </lineage>
</organism>
<dbReference type="CDD" id="cd00371">
    <property type="entry name" value="HMA"/>
    <property type="match status" value="3"/>
</dbReference>
<feature type="transmembrane region" description="Helical" evidence="20">
    <location>
        <begin position="416"/>
        <end position="435"/>
    </location>
</feature>
<evidence type="ECO:0000256" key="3">
    <source>
        <dbReference type="ARBA" id="ARBA00012517"/>
    </source>
</evidence>
<dbReference type="InterPro" id="IPR036412">
    <property type="entry name" value="HAD-like_sf"/>
</dbReference>
<dbReference type="PROSITE" id="PS00154">
    <property type="entry name" value="ATPASE_E1_E2"/>
    <property type="match status" value="1"/>
</dbReference>
<dbReference type="NCBIfam" id="TIGR00003">
    <property type="entry name" value="copper ion binding protein"/>
    <property type="match status" value="3"/>
</dbReference>
<dbReference type="Gene3D" id="3.40.50.1000">
    <property type="entry name" value="HAD superfamily/HAD-like"/>
    <property type="match status" value="1"/>
</dbReference>
<evidence type="ECO:0000256" key="18">
    <source>
        <dbReference type="ARBA" id="ARBA00023136"/>
    </source>
</evidence>
<evidence type="ECO:0000313" key="22">
    <source>
        <dbReference type="EMBL" id="HIH93742.1"/>
    </source>
</evidence>
<evidence type="ECO:0000256" key="5">
    <source>
        <dbReference type="ARBA" id="ARBA00022475"/>
    </source>
</evidence>
<dbReference type="SUPFAM" id="SSF55008">
    <property type="entry name" value="HMA, heavy metal-associated domain"/>
    <property type="match status" value="3"/>
</dbReference>
<dbReference type="SUPFAM" id="SSF81665">
    <property type="entry name" value="Calcium ATPase, transmembrane domain M"/>
    <property type="match status" value="1"/>
</dbReference>
<dbReference type="SUPFAM" id="SSF56784">
    <property type="entry name" value="HAD-like"/>
    <property type="match status" value="1"/>
</dbReference>
<dbReference type="Gene3D" id="3.30.70.100">
    <property type="match status" value="3"/>
</dbReference>
<keyword evidence="17" id="KW-0406">Ion transport</keyword>
<feature type="domain" description="HMA" evidence="21">
    <location>
        <begin position="161"/>
        <end position="227"/>
    </location>
</feature>
<dbReference type="Proteomes" id="UP000600774">
    <property type="component" value="Unassembled WGS sequence"/>
</dbReference>
<dbReference type="InterPro" id="IPR018303">
    <property type="entry name" value="ATPase_P-typ_P_site"/>
</dbReference>
<dbReference type="PANTHER" id="PTHR43520:SF8">
    <property type="entry name" value="P-TYPE CU(+) TRANSPORTER"/>
    <property type="match status" value="1"/>
</dbReference>
<proteinExistence type="inferred from homology"/>
<evidence type="ECO:0000256" key="1">
    <source>
        <dbReference type="ARBA" id="ARBA00004651"/>
    </source>
</evidence>
<dbReference type="FunFam" id="2.70.150.10:FF:000020">
    <property type="entry name" value="Copper-exporting P-type ATPase A"/>
    <property type="match status" value="1"/>
</dbReference>
<evidence type="ECO:0000256" key="4">
    <source>
        <dbReference type="ARBA" id="ARBA00022448"/>
    </source>
</evidence>
<dbReference type="NCBIfam" id="TIGR01494">
    <property type="entry name" value="ATPase_P-type"/>
    <property type="match status" value="1"/>
</dbReference>
<feature type="region of interest" description="Disordered" evidence="19">
    <location>
        <begin position="63"/>
        <end position="133"/>
    </location>
</feature>
<dbReference type="Gene3D" id="2.70.150.10">
    <property type="entry name" value="Calcium-transporting ATPase, cytoplasmic transduction domain A"/>
    <property type="match status" value="1"/>
</dbReference>
<feature type="compositionally biased region" description="Low complexity" evidence="19">
    <location>
        <begin position="86"/>
        <end position="105"/>
    </location>
</feature>
<dbReference type="PANTHER" id="PTHR43520">
    <property type="entry name" value="ATP7, ISOFORM B"/>
    <property type="match status" value="1"/>
</dbReference>
<feature type="domain" description="HMA" evidence="21">
    <location>
        <begin position="1"/>
        <end position="67"/>
    </location>
</feature>
<dbReference type="FunFam" id="3.30.70.100:FF:000005">
    <property type="entry name" value="Copper-exporting P-type ATPase A"/>
    <property type="match status" value="1"/>
</dbReference>
<comment type="caution">
    <text evidence="22">The sequence shown here is derived from an EMBL/GenBank/DDBJ whole genome shotgun (WGS) entry which is preliminary data.</text>
</comment>
<accession>A0A832SIR7</accession>
<evidence type="ECO:0000256" key="7">
    <source>
        <dbReference type="ARBA" id="ARBA00022692"/>
    </source>
</evidence>
<dbReference type="Pfam" id="PF00702">
    <property type="entry name" value="Hydrolase"/>
    <property type="match status" value="1"/>
</dbReference>
<keyword evidence="11" id="KW-0187">Copper transport</keyword>
<evidence type="ECO:0000256" key="15">
    <source>
        <dbReference type="ARBA" id="ARBA00022989"/>
    </source>
</evidence>
<dbReference type="SFLD" id="SFLDG00002">
    <property type="entry name" value="C1.7:_P-type_atpase_like"/>
    <property type="match status" value="1"/>
</dbReference>
<dbReference type="GO" id="GO:0016887">
    <property type="term" value="F:ATP hydrolysis activity"/>
    <property type="evidence" value="ECO:0007669"/>
    <property type="project" value="InterPro"/>
</dbReference>
<feature type="domain" description="HMA" evidence="21">
    <location>
        <begin position="229"/>
        <end position="295"/>
    </location>
</feature>
<dbReference type="GO" id="GO:0005886">
    <property type="term" value="C:plasma membrane"/>
    <property type="evidence" value="ECO:0007669"/>
    <property type="project" value="UniProtKB-SubCell"/>
</dbReference>
<keyword evidence="14" id="KW-1278">Translocase</keyword>
<dbReference type="PROSITE" id="PS50846">
    <property type="entry name" value="HMA_2"/>
    <property type="match status" value="3"/>
</dbReference>
<dbReference type="InterPro" id="IPR001757">
    <property type="entry name" value="P_typ_ATPase"/>
</dbReference>
<evidence type="ECO:0000256" key="19">
    <source>
        <dbReference type="SAM" id="MobiDB-lite"/>
    </source>
</evidence>
<keyword evidence="9" id="KW-0677">Repeat</keyword>
<dbReference type="InterPro" id="IPR044492">
    <property type="entry name" value="P_typ_ATPase_HD_dom"/>
</dbReference>
<keyword evidence="6" id="KW-0597">Phosphoprotein</keyword>
<name>A0A832SIR7_9EURY</name>
<dbReference type="EMBL" id="DUJU01000078">
    <property type="protein sequence ID" value="HIH93742.1"/>
    <property type="molecule type" value="Genomic_DNA"/>
</dbReference>
<dbReference type="GO" id="GO:0043682">
    <property type="term" value="F:P-type divalent copper transporter activity"/>
    <property type="evidence" value="ECO:0007669"/>
    <property type="project" value="TreeGrafter"/>
</dbReference>
<evidence type="ECO:0000256" key="9">
    <source>
        <dbReference type="ARBA" id="ARBA00022737"/>
    </source>
</evidence>
<keyword evidence="15 20" id="KW-1133">Transmembrane helix</keyword>
<evidence type="ECO:0000256" key="20">
    <source>
        <dbReference type="SAM" id="Phobius"/>
    </source>
</evidence>
<comment type="similarity">
    <text evidence="2">Belongs to the cation transport ATPase (P-type) (TC 3.A.3) family. Type IB subfamily.</text>
</comment>
<feature type="transmembrane region" description="Helical" evidence="20">
    <location>
        <begin position="569"/>
        <end position="591"/>
    </location>
</feature>
<dbReference type="SUPFAM" id="SSF81653">
    <property type="entry name" value="Calcium ATPase, transduction domain A"/>
    <property type="match status" value="1"/>
</dbReference>
<dbReference type="InterPro" id="IPR023298">
    <property type="entry name" value="ATPase_P-typ_TM_dom_sf"/>
</dbReference>
<dbReference type="PRINTS" id="PR00943">
    <property type="entry name" value="CUATPASE"/>
</dbReference>
<keyword evidence="13" id="KW-0460">Magnesium</keyword>
<feature type="transmembrane region" description="Helical" evidence="20">
    <location>
        <begin position="611"/>
        <end position="633"/>
    </location>
</feature>
<protein>
    <recommendedName>
        <fullName evidence="3">P-type Cu(+) transporter</fullName>
        <ecNumber evidence="3">7.2.2.8</ecNumber>
    </recommendedName>
</protein>
<keyword evidence="5" id="KW-1003">Cell membrane</keyword>
<evidence type="ECO:0000256" key="17">
    <source>
        <dbReference type="ARBA" id="ARBA00023065"/>
    </source>
</evidence>
<dbReference type="InterPro" id="IPR027256">
    <property type="entry name" value="P-typ_ATPase_IB"/>
</dbReference>
<keyword evidence="16" id="KW-0186">Copper</keyword>
<dbReference type="RefSeq" id="WP_011021360.1">
    <property type="nucleotide sequence ID" value="NZ_DUJU01000078.1"/>
</dbReference>
<dbReference type="PROSITE" id="PS01047">
    <property type="entry name" value="HMA_1"/>
    <property type="match status" value="3"/>
</dbReference>
<evidence type="ECO:0000256" key="11">
    <source>
        <dbReference type="ARBA" id="ARBA00022796"/>
    </source>
</evidence>
<dbReference type="GO" id="GO:0005524">
    <property type="term" value="F:ATP binding"/>
    <property type="evidence" value="ECO:0007669"/>
    <property type="project" value="UniProtKB-KW"/>
</dbReference>
<dbReference type="Pfam" id="PF00122">
    <property type="entry name" value="E1-E2_ATPase"/>
    <property type="match status" value="1"/>
</dbReference>
<dbReference type="InterPro" id="IPR023214">
    <property type="entry name" value="HAD_sf"/>
</dbReference>
<gene>
    <name evidence="22" type="ORF">HA338_06765</name>
</gene>
<comment type="subcellular location">
    <subcellularLocation>
        <location evidence="1">Cell membrane</location>
        <topology evidence="1">Multi-pass membrane protein</topology>
    </subcellularLocation>
</comment>
<dbReference type="OMA" id="HWMLPAW"/>
<evidence type="ECO:0000256" key="14">
    <source>
        <dbReference type="ARBA" id="ARBA00022967"/>
    </source>
</evidence>
<evidence type="ECO:0000259" key="21">
    <source>
        <dbReference type="PROSITE" id="PS50846"/>
    </source>
</evidence>
<keyword evidence="18 20" id="KW-0472">Membrane</keyword>
<dbReference type="FunFam" id="3.40.50.1000:FF:000144">
    <property type="entry name" value="copper-transporting ATPase 1 isoform X2"/>
    <property type="match status" value="1"/>
</dbReference>
<dbReference type="GO" id="GO:0005507">
    <property type="term" value="F:copper ion binding"/>
    <property type="evidence" value="ECO:0007669"/>
    <property type="project" value="InterPro"/>
</dbReference>
<evidence type="ECO:0000256" key="12">
    <source>
        <dbReference type="ARBA" id="ARBA00022840"/>
    </source>
</evidence>
<dbReference type="AlphaFoldDB" id="A0A832SIR7"/>
<dbReference type="InterPro" id="IPR006121">
    <property type="entry name" value="HMA_dom"/>
</dbReference>
<dbReference type="GO" id="GO:0055070">
    <property type="term" value="P:copper ion homeostasis"/>
    <property type="evidence" value="ECO:0007669"/>
    <property type="project" value="TreeGrafter"/>
</dbReference>
<reference evidence="22" key="1">
    <citation type="journal article" date="2020" name="bioRxiv">
        <title>A rank-normalized archaeal taxonomy based on genome phylogeny resolves widespread incomplete and uneven classifications.</title>
        <authorList>
            <person name="Rinke C."/>
            <person name="Chuvochina M."/>
            <person name="Mussig A.J."/>
            <person name="Chaumeil P.-A."/>
            <person name="Waite D.W."/>
            <person name="Whitman W.B."/>
            <person name="Parks D.H."/>
            <person name="Hugenholtz P."/>
        </authorList>
    </citation>
    <scope>NUCLEOTIDE SEQUENCE</scope>
    <source>
        <strain evidence="22">UBA8876</strain>
    </source>
</reference>
<dbReference type="Gene3D" id="3.40.1110.10">
    <property type="entry name" value="Calcium-transporting ATPase, cytoplasmic domain N"/>
    <property type="match status" value="1"/>
</dbReference>
<dbReference type="SFLD" id="SFLDS00003">
    <property type="entry name" value="Haloacid_Dehalogenase"/>
    <property type="match status" value="1"/>
</dbReference>
<dbReference type="Pfam" id="PF00403">
    <property type="entry name" value="HMA"/>
    <property type="match status" value="3"/>
</dbReference>
<evidence type="ECO:0000256" key="16">
    <source>
        <dbReference type="ARBA" id="ARBA00023008"/>
    </source>
</evidence>
<evidence type="ECO:0000256" key="6">
    <source>
        <dbReference type="ARBA" id="ARBA00022553"/>
    </source>
</evidence>
<dbReference type="InterPro" id="IPR036163">
    <property type="entry name" value="HMA_dom_sf"/>
</dbReference>
<feature type="transmembrane region" description="Helical" evidence="20">
    <location>
        <begin position="389"/>
        <end position="410"/>
    </location>
</feature>
<dbReference type="GeneID" id="1473230"/>
<evidence type="ECO:0000256" key="2">
    <source>
        <dbReference type="ARBA" id="ARBA00006024"/>
    </source>
</evidence>
<dbReference type="GO" id="GO:0140581">
    <property type="term" value="F:P-type monovalent copper transporter activity"/>
    <property type="evidence" value="ECO:0007669"/>
    <property type="project" value="UniProtKB-EC"/>
</dbReference>
<dbReference type="EC" id="7.2.2.8" evidence="3"/>
<dbReference type="CDD" id="cd02094">
    <property type="entry name" value="P-type_ATPase_Cu-like"/>
    <property type="match status" value="1"/>
</dbReference>
<keyword evidence="8" id="KW-0479">Metal-binding</keyword>
<feature type="transmembrane region" description="Helical" evidence="20">
    <location>
        <begin position="350"/>
        <end position="368"/>
    </location>
</feature>
<dbReference type="InterPro" id="IPR008250">
    <property type="entry name" value="ATPase_P-typ_transduc_dom_A_sf"/>
</dbReference>
<evidence type="ECO:0000313" key="23">
    <source>
        <dbReference type="Proteomes" id="UP000600774"/>
    </source>
</evidence>
<feature type="transmembrane region" description="Helical" evidence="20">
    <location>
        <begin position="926"/>
        <end position="945"/>
    </location>
</feature>
<sequence length="982" mass="104646">MEVTIGVYGMTCGHCQKRVADAISSLEGVESVDVNLEAESATVIFDPGKVSPDDIKGTVLKAGYSTEPEVETEEETRIETPEPARGEAPAGPVLESSEGALEGSETGVGEGEDERTEKGAEEEVEGAPQTCPLTEACPLVPLAEEAEKEESYLAGQNKGLKEITLGVSGMTCSACALNIEKVLKKKEGVASVAVNLELGRAKVSFEPSLISPQEIGEAIESIGYKVEKDKVTLNLQGMSCASCAANIEKILNKTDGVISVSVNFPLEKAFVEFDSSRISVREIISAVKGIGYGASVQAETVEYEDREQVSREAEIRRQKNNLIIALLLGIPISLGNMSMMLPFLSFVPPIFSNPMVLFVLSTLVLLFPGRQFFVGTFKGFKHGVTDMNLLIAAGTGSAYLISVASTFLDLGPGYNSLYYDTVAFLIIFIVFGRYLEARARGRTSEAIRKLMGLRAKTSRILVDGEEKEVPVEEVVVGDIVVVRPGEKIPVDGVIVEGSSAIDESMITGESIPVEKGTGDTVIGATLNKTGSFRFRATKVGADTALAQIIRLVEAAQTNKAPIQRIADVFAGNFIVAVHIIALLAFFFWFFIGYWRYGVGESAELGGISPFLFSLLIAITVLVISCPCAVGLATPAAIMVGTGKGAENGILIKGGEALERAHKLNTIVFDKTGTLTEGTPKLTDVFAVPGREENEVLFIAATAEKGSEHPLGEAIVKGAEDRKISLAEAKKFRSIPGKGIEAYIEDQKILLGTRKLMEESSIPFEGLETEMRTFEEHGKTAMLVASGDEAIGLVAVADTLKENSKDAVETLNKMGIEVVMITGDNAITAGAIAAEVGIPRVLAEVLPEDKANEIKKLQMEGKLVGMVGDGINDAPALIQSDVGIAMGAGTDVAMESAKIVLIKNDPKDVVAALKLSRLTINKIKQNLTWAFGYNTIGIPIAAGILYPIFYQILITPALAAAFMALSSVSVTTNSLLMKRSRIK</sequence>
<keyword evidence="12" id="KW-0067">ATP-binding</keyword>
<keyword evidence="7 20" id="KW-0812">Transmembrane</keyword>
<feature type="transmembrane region" description="Helical" evidence="20">
    <location>
        <begin position="951"/>
        <end position="975"/>
    </location>
</feature>
<dbReference type="FunFam" id="3.30.70.100:FF:000001">
    <property type="entry name" value="ATPase copper transporting beta"/>
    <property type="match status" value="2"/>
</dbReference>
<dbReference type="InterPro" id="IPR006122">
    <property type="entry name" value="HMA_Cu_ion-bd"/>
</dbReference>
<evidence type="ECO:0000256" key="13">
    <source>
        <dbReference type="ARBA" id="ARBA00022842"/>
    </source>
</evidence>
<dbReference type="InterPro" id="IPR023299">
    <property type="entry name" value="ATPase_P-typ_cyto_dom_N"/>
</dbReference>
<dbReference type="PRINTS" id="PR00119">
    <property type="entry name" value="CATATPASE"/>
</dbReference>
<evidence type="ECO:0000256" key="8">
    <source>
        <dbReference type="ARBA" id="ARBA00022723"/>
    </source>
</evidence>
<evidence type="ECO:0000256" key="10">
    <source>
        <dbReference type="ARBA" id="ARBA00022741"/>
    </source>
</evidence>
<keyword evidence="4" id="KW-0813">Transport</keyword>
<dbReference type="InterPro" id="IPR059000">
    <property type="entry name" value="ATPase_P-type_domA"/>
</dbReference>
<feature type="transmembrane region" description="Helical" evidence="20">
    <location>
        <begin position="322"/>
        <end position="344"/>
    </location>
</feature>
<dbReference type="InterPro" id="IPR017969">
    <property type="entry name" value="Heavy-metal-associated_CS"/>
</dbReference>